<keyword evidence="10 19" id="KW-0812">Transmembrane</keyword>
<evidence type="ECO:0000256" key="13">
    <source>
        <dbReference type="ARBA" id="ARBA00023136"/>
    </source>
</evidence>
<evidence type="ECO:0000256" key="3">
    <source>
        <dbReference type="ARBA" id="ARBA00004663"/>
    </source>
</evidence>
<keyword evidence="7 19" id="KW-1003">Cell membrane</keyword>
<feature type="transmembrane region" description="Helical" evidence="19">
    <location>
        <begin position="56"/>
        <end position="75"/>
    </location>
</feature>
<evidence type="ECO:0000256" key="5">
    <source>
        <dbReference type="ARBA" id="ARBA00013200"/>
    </source>
</evidence>
<feature type="transmembrane region" description="Helical" evidence="19">
    <location>
        <begin position="107"/>
        <end position="128"/>
    </location>
</feature>
<dbReference type="InterPro" id="IPR003805">
    <property type="entry name" value="CobS"/>
</dbReference>
<dbReference type="PANTHER" id="PTHR34148">
    <property type="entry name" value="ADENOSYLCOBINAMIDE-GDP RIBAZOLETRANSFERASE"/>
    <property type="match status" value="1"/>
</dbReference>
<evidence type="ECO:0000313" key="21">
    <source>
        <dbReference type="Proteomes" id="UP000824140"/>
    </source>
</evidence>
<reference evidence="20" key="1">
    <citation type="submission" date="2020-10" db="EMBL/GenBank/DDBJ databases">
        <authorList>
            <person name="Gilroy R."/>
        </authorList>
    </citation>
    <scope>NUCLEOTIDE SEQUENCE</scope>
    <source>
        <strain evidence="20">13766</strain>
    </source>
</reference>
<dbReference type="EC" id="2.7.8.26" evidence="5 19"/>
<dbReference type="GO" id="GO:0005886">
    <property type="term" value="C:plasma membrane"/>
    <property type="evidence" value="ECO:0007669"/>
    <property type="project" value="UniProtKB-SubCell"/>
</dbReference>
<evidence type="ECO:0000256" key="17">
    <source>
        <dbReference type="ARBA" id="ARBA00048623"/>
    </source>
</evidence>
<dbReference type="GO" id="GO:0051073">
    <property type="term" value="F:adenosylcobinamide-GDP ribazoletransferase activity"/>
    <property type="evidence" value="ECO:0007669"/>
    <property type="project" value="UniProtKB-UniRule"/>
</dbReference>
<evidence type="ECO:0000256" key="9">
    <source>
        <dbReference type="ARBA" id="ARBA00022679"/>
    </source>
</evidence>
<keyword evidence="8 19" id="KW-0169">Cobalamin biosynthesis</keyword>
<feature type="transmembrane region" description="Helical" evidence="19">
    <location>
        <begin position="134"/>
        <end position="157"/>
    </location>
</feature>
<reference evidence="20" key="2">
    <citation type="journal article" date="2021" name="PeerJ">
        <title>Extensive microbial diversity within the chicken gut microbiome revealed by metagenomics and culture.</title>
        <authorList>
            <person name="Gilroy R."/>
            <person name="Ravi A."/>
            <person name="Getino M."/>
            <person name="Pursley I."/>
            <person name="Horton D.L."/>
            <person name="Alikhan N.F."/>
            <person name="Baker D."/>
            <person name="Gharbi K."/>
            <person name="Hall N."/>
            <person name="Watson M."/>
            <person name="Adriaenssens E.M."/>
            <person name="Foster-Nyarko E."/>
            <person name="Jarju S."/>
            <person name="Secka A."/>
            <person name="Antonio M."/>
            <person name="Oren A."/>
            <person name="Chaudhuri R.R."/>
            <person name="La Ragione R."/>
            <person name="Hildebrand F."/>
            <person name="Pallen M.J."/>
        </authorList>
    </citation>
    <scope>NUCLEOTIDE SEQUENCE</scope>
    <source>
        <strain evidence="20">13766</strain>
    </source>
</reference>
<dbReference type="AlphaFoldDB" id="A0A9D1FYQ0"/>
<evidence type="ECO:0000256" key="6">
    <source>
        <dbReference type="ARBA" id="ARBA00015850"/>
    </source>
</evidence>
<comment type="pathway">
    <text evidence="3 19">Cofactor biosynthesis; adenosylcobalamin biosynthesis; adenosylcobalamin from cob(II)yrinate a,c-diamide: step 7/7.</text>
</comment>
<organism evidence="20 21">
    <name type="scientific">Candidatus Alectryocaccomicrobium excrementavium</name>
    <dbReference type="NCBI Taxonomy" id="2840668"/>
    <lineage>
        <taxon>Bacteria</taxon>
        <taxon>Bacillati</taxon>
        <taxon>Bacillota</taxon>
        <taxon>Clostridia</taxon>
        <taxon>Candidatus Alectryocaccomicrobium</taxon>
    </lineage>
</organism>
<evidence type="ECO:0000256" key="11">
    <source>
        <dbReference type="ARBA" id="ARBA00022842"/>
    </source>
</evidence>
<comment type="function">
    <text evidence="14 19">Joins adenosylcobinamide-GDP and alpha-ribazole to generate adenosylcobalamin (Ado-cobalamin). Also synthesizes adenosylcobalamin 5'-phosphate from adenosylcobinamide-GDP and alpha-ribazole 5'-phosphate.</text>
</comment>
<keyword evidence="9 19" id="KW-0808">Transferase</keyword>
<gene>
    <name evidence="19" type="primary">cobS</name>
    <name evidence="20" type="ORF">IAA84_02585</name>
</gene>
<comment type="catalytic activity">
    <reaction evidence="17 19">
        <text>alpha-ribazole + adenosylcob(III)inamide-GDP = adenosylcob(III)alamin + GMP + H(+)</text>
        <dbReference type="Rhea" id="RHEA:16049"/>
        <dbReference type="ChEBI" id="CHEBI:10329"/>
        <dbReference type="ChEBI" id="CHEBI:15378"/>
        <dbReference type="ChEBI" id="CHEBI:18408"/>
        <dbReference type="ChEBI" id="CHEBI:58115"/>
        <dbReference type="ChEBI" id="CHEBI:60487"/>
        <dbReference type="EC" id="2.7.8.26"/>
    </reaction>
</comment>
<feature type="transmembrane region" description="Helical" evidence="19">
    <location>
        <begin position="200"/>
        <end position="218"/>
    </location>
</feature>
<feature type="transmembrane region" description="Helical" evidence="19">
    <location>
        <begin position="230"/>
        <end position="251"/>
    </location>
</feature>
<comment type="caution">
    <text evidence="20">The sequence shown here is derived from an EMBL/GenBank/DDBJ whole genome shotgun (WGS) entry which is preliminary data.</text>
</comment>
<feature type="transmembrane region" description="Helical" evidence="19">
    <location>
        <begin position="31"/>
        <end position="50"/>
    </location>
</feature>
<comment type="subcellular location">
    <subcellularLocation>
        <location evidence="2 19">Cell membrane</location>
        <topology evidence="2 19">Multi-pass membrane protein</topology>
    </subcellularLocation>
</comment>
<evidence type="ECO:0000256" key="7">
    <source>
        <dbReference type="ARBA" id="ARBA00022475"/>
    </source>
</evidence>
<proteinExistence type="inferred from homology"/>
<dbReference type="Proteomes" id="UP000824140">
    <property type="component" value="Unassembled WGS sequence"/>
</dbReference>
<evidence type="ECO:0000256" key="14">
    <source>
        <dbReference type="ARBA" id="ARBA00025228"/>
    </source>
</evidence>
<evidence type="ECO:0000256" key="8">
    <source>
        <dbReference type="ARBA" id="ARBA00022573"/>
    </source>
</evidence>
<feature type="transmembrane region" description="Helical" evidence="19">
    <location>
        <begin position="177"/>
        <end position="194"/>
    </location>
</feature>
<evidence type="ECO:0000256" key="10">
    <source>
        <dbReference type="ARBA" id="ARBA00022692"/>
    </source>
</evidence>
<evidence type="ECO:0000313" key="20">
    <source>
        <dbReference type="EMBL" id="HIS91884.1"/>
    </source>
</evidence>
<evidence type="ECO:0000256" key="12">
    <source>
        <dbReference type="ARBA" id="ARBA00022989"/>
    </source>
</evidence>
<dbReference type="EMBL" id="DVJN01000051">
    <property type="protein sequence ID" value="HIS91884.1"/>
    <property type="molecule type" value="Genomic_DNA"/>
</dbReference>
<evidence type="ECO:0000256" key="16">
    <source>
        <dbReference type="ARBA" id="ARBA00032853"/>
    </source>
</evidence>
<dbReference type="HAMAP" id="MF_00719">
    <property type="entry name" value="CobS"/>
    <property type="match status" value="1"/>
</dbReference>
<dbReference type="PANTHER" id="PTHR34148:SF1">
    <property type="entry name" value="ADENOSYLCOBINAMIDE-GDP RIBAZOLETRANSFERASE"/>
    <property type="match status" value="1"/>
</dbReference>
<dbReference type="GO" id="GO:0009236">
    <property type="term" value="P:cobalamin biosynthetic process"/>
    <property type="evidence" value="ECO:0007669"/>
    <property type="project" value="UniProtKB-UniRule"/>
</dbReference>
<evidence type="ECO:0000256" key="2">
    <source>
        <dbReference type="ARBA" id="ARBA00004651"/>
    </source>
</evidence>
<comment type="similarity">
    <text evidence="4 19">Belongs to the CobS family.</text>
</comment>
<evidence type="ECO:0000256" key="18">
    <source>
        <dbReference type="ARBA" id="ARBA00049504"/>
    </source>
</evidence>
<evidence type="ECO:0000256" key="15">
    <source>
        <dbReference type="ARBA" id="ARBA00032605"/>
    </source>
</evidence>
<comment type="cofactor">
    <cofactor evidence="1 19">
        <name>Mg(2+)</name>
        <dbReference type="ChEBI" id="CHEBI:18420"/>
    </cofactor>
</comment>
<accession>A0A9D1FYQ0</accession>
<dbReference type="Pfam" id="PF02654">
    <property type="entry name" value="CobS"/>
    <property type="match status" value="1"/>
</dbReference>
<comment type="catalytic activity">
    <reaction evidence="18 19">
        <text>alpha-ribazole 5'-phosphate + adenosylcob(III)inamide-GDP = adenosylcob(III)alamin 5'-phosphate + GMP + H(+)</text>
        <dbReference type="Rhea" id="RHEA:23560"/>
        <dbReference type="ChEBI" id="CHEBI:15378"/>
        <dbReference type="ChEBI" id="CHEBI:57918"/>
        <dbReference type="ChEBI" id="CHEBI:58115"/>
        <dbReference type="ChEBI" id="CHEBI:60487"/>
        <dbReference type="ChEBI" id="CHEBI:60493"/>
        <dbReference type="EC" id="2.7.8.26"/>
    </reaction>
</comment>
<sequence>MRLMRAIAIAFSTYSRIPMPRVNWSEENQRYSMCFFPLIGLAVGLVLWLWLWLCDLWALGAFVRGALGAALPLLVSGGIHMDGFMDTLDAMASWQPREKRLEILKDVHTGAFAVMGCGAYLLVMAGVLSEARAGQGLAIAACFVLSRALSALALVWFPKARKGGMLAGFARTAKEKAVTGACCAYIALCAVAFLCAQPLSGALALAAAGLCVAYYFFFSRKYFGGTTGDIAGWFLQISELVTLGVTVLIGGRLL</sequence>
<name>A0A9D1FYQ0_9FIRM</name>
<dbReference type="GO" id="GO:0008818">
    <property type="term" value="F:cobalamin 5'-phosphate synthase activity"/>
    <property type="evidence" value="ECO:0007669"/>
    <property type="project" value="UniProtKB-UniRule"/>
</dbReference>
<evidence type="ECO:0000256" key="19">
    <source>
        <dbReference type="HAMAP-Rule" id="MF_00719"/>
    </source>
</evidence>
<keyword evidence="12 19" id="KW-1133">Transmembrane helix</keyword>
<evidence type="ECO:0000256" key="4">
    <source>
        <dbReference type="ARBA" id="ARBA00010561"/>
    </source>
</evidence>
<keyword evidence="13 19" id="KW-0472">Membrane</keyword>
<protein>
    <recommendedName>
        <fullName evidence="6 19">Adenosylcobinamide-GDP ribazoletransferase</fullName>
        <ecNumber evidence="5 19">2.7.8.26</ecNumber>
    </recommendedName>
    <alternativeName>
        <fullName evidence="16 19">Cobalamin synthase</fullName>
    </alternativeName>
    <alternativeName>
        <fullName evidence="15 19">Cobalamin-5'-phosphate synthase</fullName>
    </alternativeName>
</protein>
<keyword evidence="11 19" id="KW-0460">Magnesium</keyword>
<evidence type="ECO:0000256" key="1">
    <source>
        <dbReference type="ARBA" id="ARBA00001946"/>
    </source>
</evidence>